<comment type="caution">
    <text evidence="18">The sequence shown here is derived from an EMBL/GenBank/DDBJ whole genome shotgun (WGS) entry which is preliminary data.</text>
</comment>
<evidence type="ECO:0000256" key="9">
    <source>
        <dbReference type="ARBA" id="ARBA00012523"/>
    </source>
</evidence>
<dbReference type="GO" id="GO:0005840">
    <property type="term" value="C:ribosome"/>
    <property type="evidence" value="ECO:0007669"/>
    <property type="project" value="UniProtKB-KW"/>
</dbReference>
<keyword evidence="19" id="KW-1185">Reference proteome</keyword>
<evidence type="ECO:0000256" key="7">
    <source>
        <dbReference type="ARBA" id="ARBA00007490"/>
    </source>
</evidence>
<evidence type="ECO:0000256" key="2">
    <source>
        <dbReference type="ARBA" id="ARBA00000711"/>
    </source>
</evidence>
<evidence type="ECO:0000313" key="19">
    <source>
        <dbReference type="Proteomes" id="UP001250214"/>
    </source>
</evidence>
<dbReference type="GO" id="GO:0043752">
    <property type="term" value="F:adenosylcobinamide kinase activity"/>
    <property type="evidence" value="ECO:0007669"/>
    <property type="project" value="UniProtKB-EC"/>
</dbReference>
<sequence>MTVDDTFVLPDPASHSVPRVPDGYTVEPIDHGTLVCGPEGDRLLYAHASPVCAAADQVDMVLVDVVTSPSVTGALRRCGVVGTSTAVIGLGGDHRVPSPQELERRGRMWGALIASDNQELRCPPTAWPPPRTRGPRRTLVLGGARSGKSAEAELRLQAEPEVTYVATGPLPSADDPAWQQRVALHRQRRPDWWRTEETLDVAGLLATSTGAILLDGLGSWLAATMDNCGIWREETGPNAVGAGAPPPEAATAEVWRRVEELAEAWRQTRANVVAVSDEVGWGVVPATASGGLFRDWLGRLNERLAHESEEVLLTVAGRVLELS</sequence>
<evidence type="ECO:0000256" key="8">
    <source>
        <dbReference type="ARBA" id="ARBA00012016"/>
    </source>
</evidence>
<dbReference type="GO" id="GO:0008820">
    <property type="term" value="F:cobinamide phosphate guanylyltransferase activity"/>
    <property type="evidence" value="ECO:0007669"/>
    <property type="project" value="UniProtKB-EC"/>
</dbReference>
<evidence type="ECO:0000256" key="16">
    <source>
        <dbReference type="ARBA" id="ARBA00029570"/>
    </source>
</evidence>
<evidence type="ECO:0000256" key="11">
    <source>
        <dbReference type="ARBA" id="ARBA00022679"/>
    </source>
</evidence>
<evidence type="ECO:0000256" key="12">
    <source>
        <dbReference type="ARBA" id="ARBA00022741"/>
    </source>
</evidence>
<dbReference type="SUPFAM" id="SSF52540">
    <property type="entry name" value="P-loop containing nucleoside triphosphate hydrolases"/>
    <property type="match status" value="1"/>
</dbReference>
<dbReference type="EC" id="2.7.1.156" evidence="8"/>
<dbReference type="InterPro" id="IPR003203">
    <property type="entry name" value="CobU/CobP"/>
</dbReference>
<comment type="pathway">
    <text evidence="5">Cofactor biosynthesis; adenosylcobalamin biosynthesis; adenosylcobalamin from cob(II)yrinate a,c-diamide: step 6/7.</text>
</comment>
<evidence type="ECO:0000313" key="18">
    <source>
        <dbReference type="EMBL" id="MDS1269498.1"/>
    </source>
</evidence>
<name>A0ABU2H2H8_9ACTN</name>
<keyword evidence="10" id="KW-0169">Cobalamin biosynthesis</keyword>
<dbReference type="PANTHER" id="PTHR34848">
    <property type="match status" value="1"/>
</dbReference>
<keyword evidence="18" id="KW-0689">Ribosomal protein</keyword>
<dbReference type="PANTHER" id="PTHR34848:SF1">
    <property type="entry name" value="BIFUNCTIONAL ADENOSYLCOBALAMIN BIOSYNTHESIS PROTEIN COBU"/>
    <property type="match status" value="1"/>
</dbReference>
<evidence type="ECO:0000256" key="10">
    <source>
        <dbReference type="ARBA" id="ARBA00022573"/>
    </source>
</evidence>
<protein>
    <recommendedName>
        <fullName evidence="16">Adenosylcobinamide kinase</fullName>
        <ecNumber evidence="8">2.7.1.156</ecNumber>
        <ecNumber evidence="9">2.7.7.62</ecNumber>
    </recommendedName>
    <alternativeName>
        <fullName evidence="17">Adenosylcobinamide-phosphate guanylyltransferase</fullName>
    </alternativeName>
</protein>
<comment type="similarity">
    <text evidence="7">Belongs to the CobU/CobP family.</text>
</comment>
<keyword evidence="18" id="KW-0687">Ribonucleoprotein</keyword>
<keyword evidence="14" id="KW-0067">ATP-binding</keyword>
<proteinExistence type="inferred from homology"/>
<comment type="catalytic activity">
    <reaction evidence="3">
        <text>adenosylcob(III)inamide + GTP = adenosylcob(III)inamide phosphate + GDP + H(+)</text>
        <dbReference type="Rhea" id="RHEA:15765"/>
        <dbReference type="ChEBI" id="CHEBI:2480"/>
        <dbReference type="ChEBI" id="CHEBI:15378"/>
        <dbReference type="ChEBI" id="CHEBI:37565"/>
        <dbReference type="ChEBI" id="CHEBI:58189"/>
        <dbReference type="ChEBI" id="CHEBI:58502"/>
        <dbReference type="EC" id="2.7.1.156"/>
    </reaction>
</comment>
<keyword evidence="18" id="KW-0548">Nucleotidyltransferase</keyword>
<evidence type="ECO:0000256" key="14">
    <source>
        <dbReference type="ARBA" id="ARBA00022840"/>
    </source>
</evidence>
<reference evidence="19" key="1">
    <citation type="submission" date="2023-07" db="EMBL/GenBank/DDBJ databases">
        <title>Novel species in the genus Lipingzhangella isolated from Sambhar Salt Lake.</title>
        <authorList>
            <person name="Jiya N."/>
            <person name="Kajale S."/>
            <person name="Sharma A."/>
        </authorList>
    </citation>
    <scope>NUCLEOTIDE SEQUENCE [LARGE SCALE GENOMIC DNA]</scope>
    <source>
        <strain evidence="19">LS1_29</strain>
    </source>
</reference>
<keyword evidence="11 18" id="KW-0808">Transferase</keyword>
<keyword evidence="12" id="KW-0547">Nucleotide-binding</keyword>
<dbReference type="EC" id="2.7.7.62" evidence="9"/>
<dbReference type="CDD" id="cd00544">
    <property type="entry name" value="CobU"/>
    <property type="match status" value="1"/>
</dbReference>
<keyword evidence="15" id="KW-0342">GTP-binding</keyword>
<evidence type="ECO:0000256" key="6">
    <source>
        <dbReference type="ARBA" id="ARBA00005159"/>
    </source>
</evidence>
<evidence type="ECO:0000256" key="13">
    <source>
        <dbReference type="ARBA" id="ARBA00022777"/>
    </source>
</evidence>
<evidence type="ECO:0000256" key="5">
    <source>
        <dbReference type="ARBA" id="ARBA00004692"/>
    </source>
</evidence>
<dbReference type="Pfam" id="PF02283">
    <property type="entry name" value="CobU"/>
    <property type="match status" value="1"/>
</dbReference>
<evidence type="ECO:0000256" key="17">
    <source>
        <dbReference type="ARBA" id="ARBA00030571"/>
    </source>
</evidence>
<gene>
    <name evidence="18" type="ORF">RIF23_04210</name>
</gene>
<comment type="pathway">
    <text evidence="6">Cofactor biosynthesis; adenosylcobalamin biosynthesis; adenosylcobalamin from cob(II)yrinate a,c-diamide: step 5/7.</text>
</comment>
<evidence type="ECO:0000256" key="4">
    <source>
        <dbReference type="ARBA" id="ARBA00003889"/>
    </source>
</evidence>
<organism evidence="18 19">
    <name type="scientific">Lipingzhangella rawalii</name>
    <dbReference type="NCBI Taxonomy" id="2055835"/>
    <lineage>
        <taxon>Bacteria</taxon>
        <taxon>Bacillati</taxon>
        <taxon>Actinomycetota</taxon>
        <taxon>Actinomycetes</taxon>
        <taxon>Streptosporangiales</taxon>
        <taxon>Nocardiopsidaceae</taxon>
        <taxon>Lipingzhangella</taxon>
    </lineage>
</organism>
<comment type="catalytic activity">
    <reaction evidence="1">
        <text>adenosylcob(III)inamide + ATP = adenosylcob(III)inamide phosphate + ADP + H(+)</text>
        <dbReference type="Rhea" id="RHEA:15769"/>
        <dbReference type="ChEBI" id="CHEBI:2480"/>
        <dbReference type="ChEBI" id="CHEBI:15378"/>
        <dbReference type="ChEBI" id="CHEBI:30616"/>
        <dbReference type="ChEBI" id="CHEBI:58502"/>
        <dbReference type="ChEBI" id="CHEBI:456216"/>
        <dbReference type="EC" id="2.7.1.156"/>
    </reaction>
</comment>
<evidence type="ECO:0000256" key="1">
    <source>
        <dbReference type="ARBA" id="ARBA00000312"/>
    </source>
</evidence>
<accession>A0ABU2H2H8</accession>
<comment type="catalytic activity">
    <reaction evidence="2">
        <text>adenosylcob(III)inamide phosphate + GTP + H(+) = adenosylcob(III)inamide-GDP + diphosphate</text>
        <dbReference type="Rhea" id="RHEA:22712"/>
        <dbReference type="ChEBI" id="CHEBI:15378"/>
        <dbReference type="ChEBI" id="CHEBI:33019"/>
        <dbReference type="ChEBI" id="CHEBI:37565"/>
        <dbReference type="ChEBI" id="CHEBI:58502"/>
        <dbReference type="ChEBI" id="CHEBI:60487"/>
        <dbReference type="EC" id="2.7.7.62"/>
    </reaction>
</comment>
<dbReference type="EMBL" id="JAVLVT010000001">
    <property type="protein sequence ID" value="MDS1269498.1"/>
    <property type="molecule type" value="Genomic_DNA"/>
</dbReference>
<comment type="function">
    <text evidence="4">Catalyzes ATP-dependent phosphorylation of adenosylcobinamide and addition of GMP to adenosylcobinamide phosphate.</text>
</comment>
<dbReference type="Gene3D" id="3.40.50.300">
    <property type="entry name" value="P-loop containing nucleotide triphosphate hydrolases"/>
    <property type="match status" value="1"/>
</dbReference>
<dbReference type="Proteomes" id="UP001250214">
    <property type="component" value="Unassembled WGS sequence"/>
</dbReference>
<evidence type="ECO:0000256" key="3">
    <source>
        <dbReference type="ARBA" id="ARBA00001522"/>
    </source>
</evidence>
<keyword evidence="13 18" id="KW-0418">Kinase</keyword>
<evidence type="ECO:0000256" key="15">
    <source>
        <dbReference type="ARBA" id="ARBA00023134"/>
    </source>
</evidence>
<dbReference type="InterPro" id="IPR027417">
    <property type="entry name" value="P-loop_NTPase"/>
</dbReference>
<dbReference type="RefSeq" id="WP_310910962.1">
    <property type="nucleotide sequence ID" value="NZ_JAVLVT010000001.1"/>
</dbReference>